<feature type="region of interest" description="Disordered" evidence="2">
    <location>
        <begin position="121"/>
        <end position="154"/>
    </location>
</feature>
<reference evidence="3" key="1">
    <citation type="submission" date="2022-08" db="EMBL/GenBank/DDBJ databases">
        <authorList>
            <person name="Kallberg Y."/>
            <person name="Tangrot J."/>
            <person name="Rosling A."/>
        </authorList>
    </citation>
    <scope>NUCLEOTIDE SEQUENCE</scope>
    <source>
        <strain evidence="3">Wild A</strain>
    </source>
</reference>
<gene>
    <name evidence="3" type="ORF">FWILDA_LOCUS5445</name>
</gene>
<dbReference type="AlphaFoldDB" id="A0A9W4SJZ4"/>
<proteinExistence type="predicted"/>
<organism evidence="3 4">
    <name type="scientific">Funneliformis geosporum</name>
    <dbReference type="NCBI Taxonomy" id="1117311"/>
    <lineage>
        <taxon>Eukaryota</taxon>
        <taxon>Fungi</taxon>
        <taxon>Fungi incertae sedis</taxon>
        <taxon>Mucoromycota</taxon>
        <taxon>Glomeromycotina</taxon>
        <taxon>Glomeromycetes</taxon>
        <taxon>Glomerales</taxon>
        <taxon>Glomeraceae</taxon>
        <taxon>Funneliformis</taxon>
    </lineage>
</organism>
<feature type="coiled-coil region" evidence="1">
    <location>
        <begin position="466"/>
        <end position="546"/>
    </location>
</feature>
<protein>
    <submittedName>
        <fullName evidence="3">16605_t:CDS:1</fullName>
    </submittedName>
</protein>
<dbReference type="EMBL" id="CAMKVN010000907">
    <property type="protein sequence ID" value="CAI2172173.1"/>
    <property type="molecule type" value="Genomic_DNA"/>
</dbReference>
<sequence length="977" mass="113410">MQNQTAVLSDSSDASDINNIKAPNVFISPHFRTRTNTARLSFKDFQKKDNPPNLSAAQNPILCDSLTPTFANLFFKKFGNKSNEITNESTTLSAERIVEKEKLNNVTLNKAKSLYHEKTAESFNNEPSIQENTSDKETCADSNNSSLQSPELSSQRTSFLAENKILAHNLNSDTYLDQTSSSLSKNDYPQTDIDEILIEDNTEISKENDKDNVEGSLSLNKNNSDNFLFSRKLSCNSEMKDNLNDDNELNLTIGTIQRWKDEVMRRDCLIEDLRNQIATLRDTLERKKKSLFNYRERMLLVESIIKQKQINTERNRERIDNIKLKYSLFNNLLYNMGNNMEKICNHKERIEGEFESMKSDFSKLTIKYKSTLDNSVATSQAQQDQLVQITEFNSKLIEANAQLTDIITRLRQEIQDTDSKASNYSSELDSILNQLLSEVENEEFKDNRSLIKSNYENEEKIASLTINKIERKIESIRSEVTQLNLIIKEKDERIAHLDVAEKERDDFKVKIIQAKELMKKDRDSLKQEMEIMRAQHESDLKRVESEFCRDRYKLQNDFHKERSQLEAEWREERLRLESERHEERNHRLRLEDEYRDERSERLRIETELRSSERKVEEMSKTNNNDNLRIAQLESQLNKMDFCQPEISTVAVGTADIQDLDLQIQHNKISKSSSLESQLISSNSMYNKLREHNKTLVEISDSYLQNKEAVDQALNRTTNYYQDIAKKIAVEHENEIRKRDCKIGEIETKEVSLLEEIQMLKSKLLKMEDSNKSLQNQINEINVENEDSNSKKNEHPSEDATACVLKPISNIEDSRFDLHPHKLLTLTEIDSMILESTSRNTYRHTNINTQSKDDDIQKIQELNNDKNIQYMRSNSNLTETERIVENVTIQAGYSNNNIYDTLQSSNDARDIDDWLSPSSNLRSKRRKTGCSESADKHVGRLHVPSTNTSMILGVKEVSKLETRLRGKSKAGRRTNEKE</sequence>
<evidence type="ECO:0000256" key="2">
    <source>
        <dbReference type="SAM" id="MobiDB-lite"/>
    </source>
</evidence>
<comment type="caution">
    <text evidence="3">The sequence shown here is derived from an EMBL/GenBank/DDBJ whole genome shotgun (WGS) entry which is preliminary data.</text>
</comment>
<keyword evidence="4" id="KW-1185">Reference proteome</keyword>
<feature type="coiled-coil region" evidence="1">
    <location>
        <begin position="393"/>
        <end position="427"/>
    </location>
</feature>
<evidence type="ECO:0000256" key="1">
    <source>
        <dbReference type="SAM" id="Coils"/>
    </source>
</evidence>
<name>A0A9W4SJZ4_9GLOM</name>
<keyword evidence="1" id="KW-0175">Coiled coil</keyword>
<evidence type="ECO:0000313" key="3">
    <source>
        <dbReference type="EMBL" id="CAI2172173.1"/>
    </source>
</evidence>
<dbReference type="Proteomes" id="UP001153678">
    <property type="component" value="Unassembled WGS sequence"/>
</dbReference>
<feature type="compositionally biased region" description="Polar residues" evidence="2">
    <location>
        <begin position="140"/>
        <end position="154"/>
    </location>
</feature>
<evidence type="ECO:0000313" key="4">
    <source>
        <dbReference type="Proteomes" id="UP001153678"/>
    </source>
</evidence>
<dbReference type="OrthoDB" id="2442528at2759"/>
<feature type="compositionally biased region" description="Polar residues" evidence="2">
    <location>
        <begin position="121"/>
        <end position="132"/>
    </location>
</feature>
<feature type="coiled-coil region" evidence="1">
    <location>
        <begin position="756"/>
        <end position="790"/>
    </location>
</feature>
<accession>A0A9W4SJZ4</accession>
<feature type="coiled-coil region" evidence="1">
    <location>
        <begin position="571"/>
        <end position="635"/>
    </location>
</feature>